<dbReference type="AlphaFoldDB" id="A0A3D9HD79"/>
<reference evidence="1 2" key="1">
    <citation type="submission" date="2018-07" db="EMBL/GenBank/DDBJ databases">
        <title>Genomic Encyclopedia of Type Strains, Phase III (KMG-III): the genomes of soil and plant-associated and newly described type strains.</title>
        <authorList>
            <person name="Whitman W."/>
        </authorList>
    </citation>
    <scope>NUCLEOTIDE SEQUENCE [LARGE SCALE GENOMIC DNA]</scope>
    <source>
        <strain evidence="1 2">CECT 8487</strain>
    </source>
</reference>
<evidence type="ECO:0000313" key="2">
    <source>
        <dbReference type="Proteomes" id="UP000256629"/>
    </source>
</evidence>
<dbReference type="InterPro" id="IPR022134">
    <property type="entry name" value="DUF3667"/>
</dbReference>
<dbReference type="Pfam" id="PF12412">
    <property type="entry name" value="DUF3667"/>
    <property type="match status" value="1"/>
</dbReference>
<dbReference type="Proteomes" id="UP000256629">
    <property type="component" value="Unassembled WGS sequence"/>
</dbReference>
<protein>
    <submittedName>
        <fullName evidence="1">Uncharacterized protein DUF3667</fullName>
    </submittedName>
</protein>
<proteinExistence type="predicted"/>
<sequence>MNCRNCDTTLRTDYCFCPDCGAKVVRNRITIKNLLYVFFERYFNLDNTFFKTLRHMIIKPQEVCGGYIAGVRKKIFKPC</sequence>
<accession>A0A3D9HD79</accession>
<dbReference type="EMBL" id="QRDX01000006">
    <property type="protein sequence ID" value="RED47413.1"/>
    <property type="molecule type" value="Genomic_DNA"/>
</dbReference>
<organism evidence="1 2">
    <name type="scientific">Seonamhaeicola aphaedonensis</name>
    <dbReference type="NCBI Taxonomy" id="1461338"/>
    <lineage>
        <taxon>Bacteria</taxon>
        <taxon>Pseudomonadati</taxon>
        <taxon>Bacteroidota</taxon>
        <taxon>Flavobacteriia</taxon>
        <taxon>Flavobacteriales</taxon>
        <taxon>Flavobacteriaceae</taxon>
    </lineage>
</organism>
<comment type="caution">
    <text evidence="1">The sequence shown here is derived from an EMBL/GenBank/DDBJ whole genome shotgun (WGS) entry which is preliminary data.</text>
</comment>
<dbReference type="RefSeq" id="WP_116524389.1">
    <property type="nucleotide sequence ID" value="NZ_QRDX01000006.1"/>
</dbReference>
<evidence type="ECO:0000313" key="1">
    <source>
        <dbReference type="EMBL" id="RED47413.1"/>
    </source>
</evidence>
<name>A0A3D9HD79_9FLAO</name>
<keyword evidence="2" id="KW-1185">Reference proteome</keyword>
<gene>
    <name evidence="1" type="ORF">DFQ02_10640</name>
</gene>